<sequence length="272" mass="31116">MSQWIYYWRVWRGFLANALIRELQFRGNFFTTLVTRAFWFGVQLLLFDLIYREVRLINDWNRAQYFGFMATGMLINALVETFFMPNCAQISEKIRTGDLDFALVKPIDTQFLVSCEKMELPMLCQVAMALCLLGYAVRASGRAVHALEAAVYVALVLSAVLFFYSLMIALACTSIWFGRNQGLLDFWFYITIFARYPGSIYSGTPLGEVIRFAFSYVVPILLVVTVPARVLMGMVLEPNWLTALTIGAAWGTFFAARGVFHWSLRYYRSASS</sequence>
<dbReference type="Pfam" id="PF06182">
    <property type="entry name" value="ABC2_membrane_6"/>
    <property type="match status" value="1"/>
</dbReference>
<dbReference type="PANTHER" id="PTHR36833">
    <property type="entry name" value="SLR0610 PROTEIN-RELATED"/>
    <property type="match status" value="1"/>
</dbReference>
<keyword evidence="1" id="KW-0812">Transmembrane</keyword>
<feature type="transmembrane region" description="Helical" evidence="1">
    <location>
        <begin position="149"/>
        <end position="177"/>
    </location>
</feature>
<feature type="transmembrane region" description="Helical" evidence="1">
    <location>
        <begin position="63"/>
        <end position="83"/>
    </location>
</feature>
<dbReference type="AlphaFoldDB" id="A0A7C4QNC2"/>
<feature type="transmembrane region" description="Helical" evidence="1">
    <location>
        <begin position="240"/>
        <end position="260"/>
    </location>
</feature>
<evidence type="ECO:0008006" key="3">
    <source>
        <dbReference type="Google" id="ProtNLM"/>
    </source>
</evidence>
<keyword evidence="1" id="KW-0472">Membrane</keyword>
<comment type="caution">
    <text evidence="2">The sequence shown here is derived from an EMBL/GenBank/DDBJ whole genome shotgun (WGS) entry which is preliminary data.</text>
</comment>
<feature type="transmembrane region" description="Helical" evidence="1">
    <location>
        <begin position="120"/>
        <end position="137"/>
    </location>
</feature>
<feature type="transmembrane region" description="Helical" evidence="1">
    <location>
        <begin position="213"/>
        <end position="234"/>
    </location>
</feature>
<evidence type="ECO:0000256" key="1">
    <source>
        <dbReference type="SAM" id="Phobius"/>
    </source>
</evidence>
<dbReference type="InterPro" id="IPR010390">
    <property type="entry name" value="ABC-2_transporter-like"/>
</dbReference>
<evidence type="ECO:0000313" key="2">
    <source>
        <dbReference type="EMBL" id="HGT38884.1"/>
    </source>
</evidence>
<protein>
    <recommendedName>
        <fullName evidence="3">ABC transporter permease</fullName>
    </recommendedName>
</protein>
<gene>
    <name evidence="2" type="ORF">ENS64_06420</name>
</gene>
<keyword evidence="1" id="KW-1133">Transmembrane helix</keyword>
<dbReference type="PANTHER" id="PTHR36833:SF2">
    <property type="entry name" value="SLR0610 PROTEIN"/>
    <property type="match status" value="1"/>
</dbReference>
<accession>A0A7C4QNC2</accession>
<reference evidence="2" key="1">
    <citation type="journal article" date="2020" name="mSystems">
        <title>Genome- and Community-Level Interaction Insights into Carbon Utilization and Element Cycling Functions of Hydrothermarchaeota in Hydrothermal Sediment.</title>
        <authorList>
            <person name="Zhou Z."/>
            <person name="Liu Y."/>
            <person name="Xu W."/>
            <person name="Pan J."/>
            <person name="Luo Z.H."/>
            <person name="Li M."/>
        </authorList>
    </citation>
    <scope>NUCLEOTIDE SEQUENCE [LARGE SCALE GENOMIC DNA]</scope>
    <source>
        <strain evidence="2">SpSt-508</strain>
    </source>
</reference>
<name>A0A7C4QNC2_9PLAN</name>
<organism evidence="2">
    <name type="scientific">Schlesneria paludicola</name>
    <dbReference type="NCBI Taxonomy" id="360056"/>
    <lineage>
        <taxon>Bacteria</taxon>
        <taxon>Pseudomonadati</taxon>
        <taxon>Planctomycetota</taxon>
        <taxon>Planctomycetia</taxon>
        <taxon>Planctomycetales</taxon>
        <taxon>Planctomycetaceae</taxon>
        <taxon>Schlesneria</taxon>
    </lineage>
</organism>
<feature type="transmembrane region" description="Helical" evidence="1">
    <location>
        <begin position="183"/>
        <end position="201"/>
    </location>
</feature>
<dbReference type="EMBL" id="DSVQ01000012">
    <property type="protein sequence ID" value="HGT38884.1"/>
    <property type="molecule type" value="Genomic_DNA"/>
</dbReference>
<proteinExistence type="predicted"/>